<comment type="caution">
    <text evidence="1">The sequence shown here is derived from an EMBL/GenBank/DDBJ whole genome shotgun (WGS) entry which is preliminary data.</text>
</comment>
<dbReference type="EMBL" id="JBHLWN010000022">
    <property type="protein sequence ID" value="MFC0211775.1"/>
    <property type="molecule type" value="Genomic_DNA"/>
</dbReference>
<evidence type="ECO:0000313" key="1">
    <source>
        <dbReference type="EMBL" id="MFC0211775.1"/>
    </source>
</evidence>
<name>A0ABV6DGJ9_9BACL</name>
<keyword evidence="2" id="KW-1185">Reference proteome</keyword>
<dbReference type="RefSeq" id="WP_377468770.1">
    <property type="nucleotide sequence ID" value="NZ_JBHLWN010000022.1"/>
</dbReference>
<evidence type="ECO:0000313" key="2">
    <source>
        <dbReference type="Proteomes" id="UP001589776"/>
    </source>
</evidence>
<reference evidence="1 2" key="1">
    <citation type="submission" date="2024-09" db="EMBL/GenBank/DDBJ databases">
        <authorList>
            <person name="Sun Q."/>
            <person name="Mori K."/>
        </authorList>
    </citation>
    <scope>NUCLEOTIDE SEQUENCE [LARGE SCALE GENOMIC DNA]</scope>
    <source>
        <strain evidence="1 2">CCM 7759</strain>
    </source>
</reference>
<sequence length="71" mass="8581">MNDRLYDLNDILHMTRSKIDATNRRIQMTLGYLPKPLLIELLDRPNLREDWVQLQNKYMPNKQRLPISDFP</sequence>
<gene>
    <name evidence="1" type="ORF">ACFFK0_04780</name>
</gene>
<organism evidence="1 2">
    <name type="scientific">Paenibacillus chartarius</name>
    <dbReference type="NCBI Taxonomy" id="747481"/>
    <lineage>
        <taxon>Bacteria</taxon>
        <taxon>Bacillati</taxon>
        <taxon>Bacillota</taxon>
        <taxon>Bacilli</taxon>
        <taxon>Bacillales</taxon>
        <taxon>Paenibacillaceae</taxon>
        <taxon>Paenibacillus</taxon>
    </lineage>
</organism>
<proteinExistence type="predicted"/>
<protein>
    <submittedName>
        <fullName evidence="1">Uncharacterized protein</fullName>
    </submittedName>
</protein>
<accession>A0ABV6DGJ9</accession>
<dbReference type="Proteomes" id="UP001589776">
    <property type="component" value="Unassembled WGS sequence"/>
</dbReference>